<evidence type="ECO:0000313" key="3">
    <source>
        <dbReference type="Proteomes" id="UP001227101"/>
    </source>
</evidence>
<evidence type="ECO:0008006" key="4">
    <source>
        <dbReference type="Google" id="ProtNLM"/>
    </source>
</evidence>
<accession>A0ABY8XBN9</accession>
<reference evidence="2 3" key="1">
    <citation type="submission" date="2023-06" db="EMBL/GenBank/DDBJ databases">
        <authorList>
            <person name="Oyuntsetseg B."/>
            <person name="Kim S.B."/>
        </authorList>
    </citation>
    <scope>NUCLEOTIDE SEQUENCE [LARGE SCALE GENOMIC DNA]</scope>
    <source>
        <strain evidence="2 3">2-2</strain>
    </source>
</reference>
<organism evidence="2 3">
    <name type="scientific">Amycolatopsis nalaikhensis</name>
    <dbReference type="NCBI Taxonomy" id="715472"/>
    <lineage>
        <taxon>Bacteria</taxon>
        <taxon>Bacillati</taxon>
        <taxon>Actinomycetota</taxon>
        <taxon>Actinomycetes</taxon>
        <taxon>Pseudonocardiales</taxon>
        <taxon>Pseudonocardiaceae</taxon>
        <taxon>Amycolatopsis</taxon>
    </lineage>
</organism>
<gene>
    <name evidence="2" type="ORF">QP939_29085</name>
</gene>
<dbReference type="Proteomes" id="UP001227101">
    <property type="component" value="Chromosome"/>
</dbReference>
<protein>
    <recommendedName>
        <fullName evidence="4">Major facilitator superfamily (MFS) profile domain-containing protein</fullName>
    </recommendedName>
</protein>
<dbReference type="SUPFAM" id="SSF103473">
    <property type="entry name" value="MFS general substrate transporter"/>
    <property type="match status" value="1"/>
</dbReference>
<dbReference type="RefSeq" id="WP_285449384.1">
    <property type="nucleotide sequence ID" value="NZ_CP127173.1"/>
</dbReference>
<keyword evidence="1" id="KW-0472">Membrane</keyword>
<dbReference type="InterPro" id="IPR036259">
    <property type="entry name" value="MFS_trans_sf"/>
</dbReference>
<name>A0ABY8XBN9_9PSEU</name>
<feature type="transmembrane region" description="Helical" evidence="1">
    <location>
        <begin position="44"/>
        <end position="65"/>
    </location>
</feature>
<keyword evidence="1" id="KW-0812">Transmembrane</keyword>
<feature type="transmembrane region" description="Helical" evidence="1">
    <location>
        <begin position="15"/>
        <end position="38"/>
    </location>
</feature>
<evidence type="ECO:0000313" key="2">
    <source>
        <dbReference type="EMBL" id="WIV52986.1"/>
    </source>
</evidence>
<dbReference type="EMBL" id="CP127173">
    <property type="protein sequence ID" value="WIV52986.1"/>
    <property type="molecule type" value="Genomic_DNA"/>
</dbReference>
<dbReference type="Gene3D" id="1.20.1250.20">
    <property type="entry name" value="MFS general substrate transporter like domains"/>
    <property type="match status" value="1"/>
</dbReference>
<keyword evidence="3" id="KW-1185">Reference proteome</keyword>
<keyword evidence="1" id="KW-1133">Transmembrane helix</keyword>
<proteinExistence type="predicted"/>
<sequence>MVEVVLPHAEDRGKVLAVLTLSSALPAIAAAGISLLLITSLGGFPAFFLASAVTGIAAAVCVLPIRRVS</sequence>
<evidence type="ECO:0000256" key="1">
    <source>
        <dbReference type="SAM" id="Phobius"/>
    </source>
</evidence>